<protein>
    <recommendedName>
        <fullName evidence="3">RING-type E3 ubiquitin transferase</fullName>
        <ecNumber evidence="3">2.3.2.27</ecNumber>
    </recommendedName>
</protein>
<dbReference type="InterPro" id="IPR024766">
    <property type="entry name" value="Znf_RING_H2"/>
</dbReference>
<dbReference type="SUPFAM" id="SSF57850">
    <property type="entry name" value="RING/U-box"/>
    <property type="match status" value="1"/>
</dbReference>
<dbReference type="EMBL" id="HBHD01001358">
    <property type="protein sequence ID" value="CAD9652067.1"/>
    <property type="molecule type" value="Transcribed_RNA"/>
</dbReference>
<evidence type="ECO:0000256" key="2">
    <source>
        <dbReference type="ARBA" id="ARBA00004906"/>
    </source>
</evidence>
<accession>A0A7S2QU42</accession>
<comment type="catalytic activity">
    <reaction evidence="1">
        <text>S-ubiquitinyl-[E2 ubiquitin-conjugating enzyme]-L-cysteine + [acceptor protein]-L-lysine = [E2 ubiquitin-conjugating enzyme]-L-cysteine + N(6)-ubiquitinyl-[acceptor protein]-L-lysine.</text>
        <dbReference type="EC" id="2.3.2.27"/>
    </reaction>
</comment>
<evidence type="ECO:0000259" key="11">
    <source>
        <dbReference type="PROSITE" id="PS50089"/>
    </source>
</evidence>
<evidence type="ECO:0000256" key="9">
    <source>
        <dbReference type="PROSITE-ProRule" id="PRU00175"/>
    </source>
</evidence>
<gene>
    <name evidence="12" type="ORF">CCHL1392_LOCUS742</name>
</gene>
<evidence type="ECO:0000256" key="5">
    <source>
        <dbReference type="ARBA" id="ARBA00022723"/>
    </source>
</evidence>
<evidence type="ECO:0000256" key="10">
    <source>
        <dbReference type="SAM" id="MobiDB-lite"/>
    </source>
</evidence>
<keyword evidence="5" id="KW-0479">Metal-binding</keyword>
<dbReference type="InterPro" id="IPR013083">
    <property type="entry name" value="Znf_RING/FYVE/PHD"/>
</dbReference>
<dbReference type="Pfam" id="PF12678">
    <property type="entry name" value="zf-rbx1"/>
    <property type="match status" value="1"/>
</dbReference>
<dbReference type="Gene3D" id="3.30.40.10">
    <property type="entry name" value="Zinc/RING finger domain, C3HC4 (zinc finger)"/>
    <property type="match status" value="1"/>
</dbReference>
<evidence type="ECO:0000256" key="6">
    <source>
        <dbReference type="ARBA" id="ARBA00022771"/>
    </source>
</evidence>
<dbReference type="SMART" id="SM00184">
    <property type="entry name" value="RING"/>
    <property type="match status" value="1"/>
</dbReference>
<evidence type="ECO:0000256" key="7">
    <source>
        <dbReference type="ARBA" id="ARBA00022786"/>
    </source>
</evidence>
<keyword evidence="6 9" id="KW-0863">Zinc-finger</keyword>
<dbReference type="GO" id="GO:0008270">
    <property type="term" value="F:zinc ion binding"/>
    <property type="evidence" value="ECO:0007669"/>
    <property type="project" value="UniProtKB-KW"/>
</dbReference>
<dbReference type="AlphaFoldDB" id="A0A7S2QU42"/>
<keyword evidence="7" id="KW-0833">Ubl conjugation pathway</keyword>
<name>A0A7S2QU42_9CHLO</name>
<dbReference type="GO" id="GO:0061630">
    <property type="term" value="F:ubiquitin protein ligase activity"/>
    <property type="evidence" value="ECO:0007669"/>
    <property type="project" value="UniProtKB-EC"/>
</dbReference>
<dbReference type="InterPro" id="IPR001841">
    <property type="entry name" value="Znf_RING"/>
</dbReference>
<reference evidence="12" key="1">
    <citation type="submission" date="2021-01" db="EMBL/GenBank/DDBJ databases">
        <authorList>
            <person name="Corre E."/>
            <person name="Pelletier E."/>
            <person name="Niang G."/>
            <person name="Scheremetjew M."/>
            <person name="Finn R."/>
            <person name="Kale V."/>
            <person name="Holt S."/>
            <person name="Cochrane G."/>
            <person name="Meng A."/>
            <person name="Brown T."/>
            <person name="Cohen L."/>
        </authorList>
    </citation>
    <scope>NUCLEOTIDE SEQUENCE</scope>
    <source>
        <strain evidence="12">SAG 11-48b</strain>
    </source>
</reference>
<sequence length="297" mass="31691">MSQPETLAAPLTQSVVAQPFDNPGSPAVEMQEGCCSSCFHCILKCLNISDPPETSRVQRPPPHETYQYQAPVITPPAAVALRTYEESYHEEREIEKNRLLPKYADSSASVVSRTTNTRDTEAASHTGMGPSTSTAAPTHAASRPAIATDSSRTVPVRHRHSSSGKGLPRSSSKGHRKNMSDEGVIAGHSMGARPASPAWQPTQPAVDAGTARDTTTSSAATAAAAAAAVGTPGPAPLVVQDEDDEICSTCLEVYTSDNPKIFTECGHHFHMPCILEWLERKNTCPMCESPMNFPGLQ</sequence>
<keyword evidence="4" id="KW-0808">Transferase</keyword>
<evidence type="ECO:0000256" key="1">
    <source>
        <dbReference type="ARBA" id="ARBA00000900"/>
    </source>
</evidence>
<evidence type="ECO:0000256" key="3">
    <source>
        <dbReference type="ARBA" id="ARBA00012483"/>
    </source>
</evidence>
<dbReference type="EC" id="2.3.2.27" evidence="3"/>
<evidence type="ECO:0000256" key="4">
    <source>
        <dbReference type="ARBA" id="ARBA00022679"/>
    </source>
</evidence>
<dbReference type="PANTHER" id="PTHR46463">
    <property type="entry name" value="ZINC FINGER, RING/FYVE/PHD-TYPE"/>
    <property type="match status" value="1"/>
</dbReference>
<evidence type="ECO:0000256" key="8">
    <source>
        <dbReference type="ARBA" id="ARBA00022833"/>
    </source>
</evidence>
<feature type="region of interest" description="Disordered" evidence="10">
    <location>
        <begin position="105"/>
        <end position="219"/>
    </location>
</feature>
<organism evidence="12">
    <name type="scientific">Chlamydomonas chlamydogama</name>
    <dbReference type="NCBI Taxonomy" id="225041"/>
    <lineage>
        <taxon>Eukaryota</taxon>
        <taxon>Viridiplantae</taxon>
        <taxon>Chlorophyta</taxon>
        <taxon>core chlorophytes</taxon>
        <taxon>Chlorophyceae</taxon>
        <taxon>CS clade</taxon>
        <taxon>Chlamydomonadales</taxon>
        <taxon>Chlamydomonadaceae</taxon>
        <taxon>Chlamydomonas</taxon>
    </lineage>
</organism>
<feature type="compositionally biased region" description="Low complexity" evidence="10">
    <location>
        <begin position="208"/>
        <end position="219"/>
    </location>
</feature>
<feature type="domain" description="RING-type" evidence="11">
    <location>
        <begin position="247"/>
        <end position="288"/>
    </location>
</feature>
<dbReference type="PROSITE" id="PS50089">
    <property type="entry name" value="ZF_RING_2"/>
    <property type="match status" value="1"/>
</dbReference>
<evidence type="ECO:0000313" key="12">
    <source>
        <dbReference type="EMBL" id="CAD9652067.1"/>
    </source>
</evidence>
<feature type="compositionally biased region" description="Polar residues" evidence="10">
    <location>
        <begin position="106"/>
        <end position="115"/>
    </location>
</feature>
<feature type="compositionally biased region" description="Low complexity" evidence="10">
    <location>
        <begin position="130"/>
        <end position="147"/>
    </location>
</feature>
<keyword evidence="8" id="KW-0862">Zinc</keyword>
<dbReference type="PANTHER" id="PTHR46463:SF10">
    <property type="entry name" value="OS01G0926200 PROTEIN"/>
    <property type="match status" value="1"/>
</dbReference>
<proteinExistence type="predicted"/>
<comment type="pathway">
    <text evidence="2">Protein modification; protein ubiquitination.</text>
</comment>